<dbReference type="EMBL" id="WPHR01000011">
    <property type="protein sequence ID" value="MUZ73908.1"/>
    <property type="molecule type" value="Genomic_DNA"/>
</dbReference>
<dbReference type="FunFam" id="1.10.10.60:FF:000141">
    <property type="entry name" value="TetR family transcriptional regulator"/>
    <property type="match status" value="1"/>
</dbReference>
<feature type="domain" description="HTH tetR-type" evidence="5">
    <location>
        <begin position="10"/>
        <end position="70"/>
    </location>
</feature>
<dbReference type="SUPFAM" id="SSF46689">
    <property type="entry name" value="Homeodomain-like"/>
    <property type="match status" value="1"/>
</dbReference>
<evidence type="ECO:0000313" key="8">
    <source>
        <dbReference type="EMBL" id="MVA54542.1"/>
    </source>
</evidence>
<dbReference type="PANTHER" id="PTHR30055">
    <property type="entry name" value="HTH-TYPE TRANSCRIPTIONAL REGULATOR RUTR"/>
    <property type="match status" value="1"/>
</dbReference>
<dbReference type="AlphaFoldDB" id="A0A125P3P8"/>
<reference evidence="6 9" key="1">
    <citation type="submission" date="2018-08" db="EMBL/GenBank/DDBJ databases">
        <title>Genome sequencing of Agrobacterium vitis strain ICMP 10754.</title>
        <authorList>
            <person name="Visnovsky S.B."/>
            <person name="Pitman A.R."/>
        </authorList>
    </citation>
    <scope>NUCLEOTIDE SEQUENCE [LARGE SCALE GENOMIC DNA]</scope>
    <source>
        <strain evidence="6 9">ICMP 10754</strain>
    </source>
</reference>
<evidence type="ECO:0000256" key="4">
    <source>
        <dbReference type="PROSITE-ProRule" id="PRU00335"/>
    </source>
</evidence>
<organism evidence="7 11">
    <name type="scientific">Agrobacterium vitis</name>
    <name type="common">Rhizobium vitis</name>
    <dbReference type="NCBI Taxonomy" id="373"/>
    <lineage>
        <taxon>Bacteria</taxon>
        <taxon>Pseudomonadati</taxon>
        <taxon>Pseudomonadota</taxon>
        <taxon>Alphaproteobacteria</taxon>
        <taxon>Hyphomicrobiales</taxon>
        <taxon>Rhizobiaceae</taxon>
        <taxon>Rhizobium/Agrobacterium group</taxon>
        <taxon>Agrobacterium</taxon>
    </lineage>
</organism>
<accession>A0A125P3P8</accession>
<sequence>MPHPRNKNSRSKRELIMAAAVDLLLANGYERTSMDAVAAKAGVSKTTVYAHFSDKLELFHAVMTHAASDFALDLGSVVESRSVADPLEQLTSVLLEVVKAASAPELTAYFRVLIAEIDRRSELQAMSDQVQSDMPDVIRIIASLIVKVAATRGYVVEDPERYATLLVRMTAPGTQFDILVANFRPSDEILAAHIGLIVRIFFDGIGPKDSDTKVVNLPPLYLYPIRR</sequence>
<dbReference type="InterPro" id="IPR023772">
    <property type="entry name" value="DNA-bd_HTH_TetR-type_CS"/>
</dbReference>
<dbReference type="PANTHER" id="PTHR30055:SF234">
    <property type="entry name" value="HTH-TYPE TRANSCRIPTIONAL REGULATOR BETI"/>
    <property type="match status" value="1"/>
</dbReference>
<dbReference type="EMBL" id="WPHU01000001">
    <property type="protein sequence ID" value="MVA54542.1"/>
    <property type="molecule type" value="Genomic_DNA"/>
</dbReference>
<dbReference type="EMBL" id="QUSG01000005">
    <property type="protein sequence ID" value="KAA3528018.1"/>
    <property type="molecule type" value="Genomic_DNA"/>
</dbReference>
<keyword evidence="1" id="KW-0805">Transcription regulation</keyword>
<evidence type="ECO:0000256" key="3">
    <source>
        <dbReference type="ARBA" id="ARBA00023163"/>
    </source>
</evidence>
<feature type="DNA-binding region" description="H-T-H motif" evidence="4">
    <location>
        <begin position="33"/>
        <end position="52"/>
    </location>
</feature>
<name>A0A125P3P8_AGRVI</name>
<dbReference type="Pfam" id="PF00440">
    <property type="entry name" value="TetR_N"/>
    <property type="match status" value="1"/>
</dbReference>
<evidence type="ECO:0000313" key="6">
    <source>
        <dbReference type="EMBL" id="KAA3528018.1"/>
    </source>
</evidence>
<dbReference type="OrthoDB" id="5292901at2"/>
<evidence type="ECO:0000313" key="7">
    <source>
        <dbReference type="EMBL" id="MUZ73908.1"/>
    </source>
</evidence>
<evidence type="ECO:0000313" key="9">
    <source>
        <dbReference type="Proteomes" id="UP000436911"/>
    </source>
</evidence>
<dbReference type="InterPro" id="IPR009057">
    <property type="entry name" value="Homeodomain-like_sf"/>
</dbReference>
<proteinExistence type="predicted"/>
<keyword evidence="3" id="KW-0804">Transcription</keyword>
<protein>
    <submittedName>
        <fullName evidence="7">TetR family transcriptional regulator</fullName>
    </submittedName>
    <submittedName>
        <fullName evidence="6">TetR/AcrR family transcriptional regulator</fullName>
    </submittedName>
</protein>
<dbReference type="RefSeq" id="WP_060716240.1">
    <property type="nucleotide sequence ID" value="NZ_CP055266.1"/>
</dbReference>
<gene>
    <name evidence="6" type="ORF">DXT89_12260</name>
    <name evidence="8" type="ORF">GOZ88_00275</name>
    <name evidence="7" type="ORF">GOZ90_14565</name>
</gene>
<reference evidence="10 11" key="2">
    <citation type="submission" date="2019-12" db="EMBL/GenBank/DDBJ databases">
        <title>Whole-genome sequencing of Allorhizobium vitis.</title>
        <authorList>
            <person name="Gan H.M."/>
            <person name="Szegedi E."/>
            <person name="Burr T."/>
            <person name="Savka M.A."/>
        </authorList>
    </citation>
    <scope>NUCLEOTIDE SEQUENCE [LARGE SCALE GENOMIC DNA]</scope>
    <source>
        <strain evidence="8 10">CG415</strain>
        <strain evidence="7 11">CG516</strain>
    </source>
</reference>
<evidence type="ECO:0000256" key="2">
    <source>
        <dbReference type="ARBA" id="ARBA00023125"/>
    </source>
</evidence>
<evidence type="ECO:0000313" key="10">
    <source>
        <dbReference type="Proteomes" id="UP000440716"/>
    </source>
</evidence>
<dbReference type="PROSITE" id="PS01081">
    <property type="entry name" value="HTH_TETR_1"/>
    <property type="match status" value="1"/>
</dbReference>
<dbReference type="InterPro" id="IPR001647">
    <property type="entry name" value="HTH_TetR"/>
</dbReference>
<dbReference type="Proteomes" id="UP000436911">
    <property type="component" value="Unassembled WGS sequence"/>
</dbReference>
<evidence type="ECO:0000256" key="1">
    <source>
        <dbReference type="ARBA" id="ARBA00023015"/>
    </source>
</evidence>
<dbReference type="GO" id="GO:0003700">
    <property type="term" value="F:DNA-binding transcription factor activity"/>
    <property type="evidence" value="ECO:0007669"/>
    <property type="project" value="TreeGrafter"/>
</dbReference>
<dbReference type="InterPro" id="IPR050109">
    <property type="entry name" value="HTH-type_TetR-like_transc_reg"/>
</dbReference>
<dbReference type="Gene3D" id="1.10.357.10">
    <property type="entry name" value="Tetracycline Repressor, domain 2"/>
    <property type="match status" value="1"/>
</dbReference>
<dbReference type="Proteomes" id="UP000440716">
    <property type="component" value="Unassembled WGS sequence"/>
</dbReference>
<keyword evidence="2 4" id="KW-0238">DNA-binding</keyword>
<comment type="caution">
    <text evidence="7">The sequence shown here is derived from an EMBL/GenBank/DDBJ whole genome shotgun (WGS) entry which is preliminary data.</text>
</comment>
<dbReference type="Proteomes" id="UP000477951">
    <property type="component" value="Unassembled WGS sequence"/>
</dbReference>
<dbReference type="PRINTS" id="PR00455">
    <property type="entry name" value="HTHTETR"/>
</dbReference>
<dbReference type="PROSITE" id="PS50977">
    <property type="entry name" value="HTH_TETR_2"/>
    <property type="match status" value="1"/>
</dbReference>
<dbReference type="GO" id="GO:0000976">
    <property type="term" value="F:transcription cis-regulatory region binding"/>
    <property type="evidence" value="ECO:0007669"/>
    <property type="project" value="TreeGrafter"/>
</dbReference>
<evidence type="ECO:0000313" key="11">
    <source>
        <dbReference type="Proteomes" id="UP000477951"/>
    </source>
</evidence>
<evidence type="ECO:0000259" key="5">
    <source>
        <dbReference type="PROSITE" id="PS50977"/>
    </source>
</evidence>